<keyword evidence="4" id="KW-1185">Reference proteome</keyword>
<sequence>MRQPVARVAKTSWLRKEVYPLIGIMGFAGAITAYQVYHKLSGKEIALNKIKNPDPFLKVPRDFSPHYVKVKAADTYKF</sequence>
<dbReference type="OrthoDB" id="5511684at2759"/>
<evidence type="ECO:0000313" key="2">
    <source>
        <dbReference type="EMBL" id="OMJ11032.1"/>
    </source>
</evidence>
<proteinExistence type="predicted"/>
<reference evidence="3" key="1">
    <citation type="submission" date="2017-01" db="EMBL/GenBank/DDBJ databases">
        <authorList>
            <person name="Mah S.A."/>
            <person name="Swanson W.J."/>
            <person name="Moy G.W."/>
            <person name="Vacquier V.D."/>
        </authorList>
    </citation>
    <scope>NUCLEOTIDE SEQUENCE [LARGE SCALE GENOMIC DNA]</scope>
    <source>
        <strain evidence="3">ID-206-W2</strain>
    </source>
</reference>
<evidence type="ECO:0000313" key="3">
    <source>
        <dbReference type="EMBL" id="OMJ12346.1"/>
    </source>
</evidence>
<feature type="transmembrane region" description="Helical" evidence="1">
    <location>
        <begin position="18"/>
        <end position="37"/>
    </location>
</feature>
<evidence type="ECO:0000313" key="4">
    <source>
        <dbReference type="Proteomes" id="UP000187429"/>
    </source>
</evidence>
<dbReference type="EMBL" id="LSSM01006312">
    <property type="protein sequence ID" value="OMJ11032.1"/>
    <property type="molecule type" value="Genomic_DNA"/>
</dbReference>
<organism evidence="3 4">
    <name type="scientific">Smittium culicis</name>
    <dbReference type="NCBI Taxonomy" id="133412"/>
    <lineage>
        <taxon>Eukaryota</taxon>
        <taxon>Fungi</taxon>
        <taxon>Fungi incertae sedis</taxon>
        <taxon>Zoopagomycota</taxon>
        <taxon>Kickxellomycotina</taxon>
        <taxon>Harpellomycetes</taxon>
        <taxon>Harpellales</taxon>
        <taxon>Legeriomycetaceae</taxon>
        <taxon>Smittium</taxon>
    </lineage>
</organism>
<reference evidence="4" key="2">
    <citation type="submission" date="2017-01" db="EMBL/GenBank/DDBJ databases">
        <authorList>
            <person name="Wang Y."/>
            <person name="White M."/>
            <person name="Kvist S."/>
            <person name="Moncalvo J.-M."/>
        </authorList>
    </citation>
    <scope>NUCLEOTIDE SEQUENCE [LARGE SCALE GENOMIC DNA]</scope>
    <source>
        <strain evidence="4">ID-206-W2</strain>
    </source>
</reference>
<protein>
    <submittedName>
        <fullName evidence="3">Uncharacterized protein</fullName>
    </submittedName>
</protein>
<accession>A0A1R1XCM0</accession>
<comment type="caution">
    <text evidence="3">The sequence shown here is derived from an EMBL/GenBank/DDBJ whole genome shotgun (WGS) entry which is preliminary data.</text>
</comment>
<keyword evidence="1" id="KW-0812">Transmembrane</keyword>
<gene>
    <name evidence="2" type="ORF">AYI69_g10010</name>
    <name evidence="3" type="ORF">AYI69_g9439</name>
</gene>
<keyword evidence="1" id="KW-0472">Membrane</keyword>
<dbReference type="AlphaFoldDB" id="A0A1R1XCM0"/>
<dbReference type="Pfam" id="PF06522">
    <property type="entry name" value="B12D"/>
    <property type="match status" value="1"/>
</dbReference>
<name>A0A1R1XCM0_9FUNG</name>
<dbReference type="Proteomes" id="UP000187429">
    <property type="component" value="Unassembled WGS sequence"/>
</dbReference>
<dbReference type="EMBL" id="LSSM01005600">
    <property type="protein sequence ID" value="OMJ12346.1"/>
    <property type="molecule type" value="Genomic_DNA"/>
</dbReference>
<evidence type="ECO:0000256" key="1">
    <source>
        <dbReference type="SAM" id="Phobius"/>
    </source>
</evidence>
<keyword evidence="1" id="KW-1133">Transmembrane helix</keyword>
<dbReference type="InterPro" id="IPR010530">
    <property type="entry name" value="B12D"/>
</dbReference>